<dbReference type="Proteomes" id="UP000193566">
    <property type="component" value="Unassembled WGS sequence"/>
</dbReference>
<sequence>MIAEFRANGGRVGGNFEGAPMALLHHRGRKSGRETVTPILYPPDPDDDATVYVFASNAGAHRTHTLRCPGPR</sequence>
<keyword evidence="4" id="KW-1185">Reference proteome</keyword>
<proteinExistence type="inferred from homology"/>
<comment type="catalytic activity">
    <reaction evidence="2">
        <text>oxidized coenzyme F420-(gamma-L-Glu)(n) + a quinol + H(+) = reduced coenzyme F420-(gamma-L-Glu)(n) + a quinone</text>
        <dbReference type="Rhea" id="RHEA:39663"/>
        <dbReference type="Rhea" id="RHEA-COMP:12939"/>
        <dbReference type="Rhea" id="RHEA-COMP:14378"/>
        <dbReference type="ChEBI" id="CHEBI:15378"/>
        <dbReference type="ChEBI" id="CHEBI:24646"/>
        <dbReference type="ChEBI" id="CHEBI:132124"/>
        <dbReference type="ChEBI" id="CHEBI:133980"/>
        <dbReference type="ChEBI" id="CHEBI:139511"/>
    </reaction>
</comment>
<evidence type="ECO:0000256" key="2">
    <source>
        <dbReference type="ARBA" id="ARBA00049106"/>
    </source>
</evidence>
<name>A0ABY1M7S4_RHORH</name>
<organism evidence="3 4">
    <name type="scientific">Rhodococcus rhodochrous J3</name>
    <dbReference type="NCBI Taxonomy" id="903528"/>
    <lineage>
        <taxon>Bacteria</taxon>
        <taxon>Bacillati</taxon>
        <taxon>Actinomycetota</taxon>
        <taxon>Actinomycetes</taxon>
        <taxon>Mycobacteriales</taxon>
        <taxon>Nocardiaceae</taxon>
        <taxon>Rhodococcus</taxon>
    </lineage>
</organism>
<dbReference type="InterPro" id="IPR012349">
    <property type="entry name" value="Split_barrel_FMN-bd"/>
</dbReference>
<protein>
    <submittedName>
        <fullName evidence="3">Uncharacterized protein</fullName>
    </submittedName>
</protein>
<dbReference type="Gene3D" id="2.30.110.10">
    <property type="entry name" value="Electron Transport, Fmn-binding Protein, Chain A"/>
    <property type="match status" value="1"/>
</dbReference>
<accession>A0ABY1M7S4</accession>
<dbReference type="PANTHER" id="PTHR39428:SF3">
    <property type="entry name" value="DEAZAFLAVIN-DEPENDENT NITROREDUCTASE"/>
    <property type="match status" value="1"/>
</dbReference>
<gene>
    <name evidence="3" type="ORF">SAMN02745947_01429</name>
</gene>
<evidence type="ECO:0000313" key="4">
    <source>
        <dbReference type="Proteomes" id="UP000193566"/>
    </source>
</evidence>
<reference evidence="3 4" key="1">
    <citation type="submission" date="2017-04" db="EMBL/GenBank/DDBJ databases">
        <authorList>
            <person name="Varghese N."/>
            <person name="Submissions S."/>
        </authorList>
    </citation>
    <scope>NUCLEOTIDE SEQUENCE [LARGE SCALE GENOMIC DNA]</scope>
    <source>
        <strain evidence="3 4">J3</strain>
    </source>
</reference>
<dbReference type="Pfam" id="PF04075">
    <property type="entry name" value="F420H2_quin_red"/>
    <property type="match status" value="1"/>
</dbReference>
<dbReference type="InterPro" id="IPR004378">
    <property type="entry name" value="F420H2_quin_Rdtase"/>
</dbReference>
<evidence type="ECO:0000256" key="1">
    <source>
        <dbReference type="ARBA" id="ARBA00008710"/>
    </source>
</evidence>
<comment type="similarity">
    <text evidence="1">Belongs to the F420H(2)-dependent quinone reductase family.</text>
</comment>
<dbReference type="PANTHER" id="PTHR39428">
    <property type="entry name" value="F420H(2)-DEPENDENT QUINONE REDUCTASE RV1261C"/>
    <property type="match status" value="1"/>
</dbReference>
<evidence type="ECO:0000313" key="3">
    <source>
        <dbReference type="EMBL" id="SMG24154.1"/>
    </source>
</evidence>
<comment type="caution">
    <text evidence="3">The sequence shown here is derived from an EMBL/GenBank/DDBJ whole genome shotgun (WGS) entry which is preliminary data.</text>
</comment>
<dbReference type="EMBL" id="FXAV01000003">
    <property type="protein sequence ID" value="SMG24154.1"/>
    <property type="molecule type" value="Genomic_DNA"/>
</dbReference>